<proteinExistence type="predicted"/>
<organism evidence="2 3">
    <name type="scientific">Cytospora schulzeri</name>
    <dbReference type="NCBI Taxonomy" id="448051"/>
    <lineage>
        <taxon>Eukaryota</taxon>
        <taxon>Fungi</taxon>
        <taxon>Dikarya</taxon>
        <taxon>Ascomycota</taxon>
        <taxon>Pezizomycotina</taxon>
        <taxon>Sordariomycetes</taxon>
        <taxon>Sordariomycetidae</taxon>
        <taxon>Diaporthales</taxon>
        <taxon>Cytosporaceae</taxon>
        <taxon>Cytospora</taxon>
    </lineage>
</organism>
<dbReference type="AlphaFoldDB" id="A0A423VHU7"/>
<dbReference type="PANTHER" id="PTHR33112">
    <property type="entry name" value="DOMAIN PROTEIN, PUTATIVE-RELATED"/>
    <property type="match status" value="1"/>
</dbReference>
<evidence type="ECO:0000259" key="1">
    <source>
        <dbReference type="Pfam" id="PF06985"/>
    </source>
</evidence>
<accession>A0A423VHU7</accession>
<dbReference type="Proteomes" id="UP000283895">
    <property type="component" value="Unassembled WGS sequence"/>
</dbReference>
<dbReference type="Pfam" id="PF06985">
    <property type="entry name" value="HET"/>
    <property type="match status" value="1"/>
</dbReference>
<evidence type="ECO:0000313" key="3">
    <source>
        <dbReference type="Proteomes" id="UP000283895"/>
    </source>
</evidence>
<keyword evidence="3" id="KW-1185">Reference proteome</keyword>
<reference evidence="2 3" key="1">
    <citation type="submission" date="2015-09" db="EMBL/GenBank/DDBJ databases">
        <title>Host preference determinants of Valsa canker pathogens revealed by comparative genomics.</title>
        <authorList>
            <person name="Yin Z."/>
            <person name="Huang L."/>
        </authorList>
    </citation>
    <scope>NUCLEOTIDE SEQUENCE [LARGE SCALE GENOMIC DNA]</scope>
    <source>
        <strain evidence="2 3">03-1</strain>
    </source>
</reference>
<name>A0A423VHU7_9PEZI</name>
<dbReference type="PANTHER" id="PTHR33112:SF16">
    <property type="entry name" value="HETEROKARYON INCOMPATIBILITY DOMAIN-CONTAINING PROTEIN"/>
    <property type="match status" value="1"/>
</dbReference>
<sequence length="679" mass="77623">MARAKCNLHAILLANPPFFSPENDISGFEHDAPRLHVPPLNVLRRCAHQGCDLCTVVTAGLKTPNCLASQWGEYELEQTPLQLSRSMLSCHEQIALYNGFDDIMPPTHFFRIPSPWKEVLPRAHFDFVPEQRDLIACWVDNCLKNHPKCQASQQGFRPTRLLQVDCFGDSKDLRLVEFNSVRDVVPYVALSHCWGPPSKRPISTTRANIGLHTDRISFEALSRTFREAVAISRDLGQSYLWIDSLCIVQDDGDDWAREAALMAEVYRESFCTIAAHSARDGDDGCRVNASDEAVQFLRYVDLDIGEYRIRLVETIHNAEERVDTLKWDVEYGDSLYKYRQYGHNPLRIRAWTLQERELSVRAIHFSRSTLLWECLEMKGSTEVPHKAIRRYDEYAPAQLPGSSSDISPQDQGRWYGMVEDYSSRFLTVESDKLPAMAGLARNFQRDTLKGGAYMAGLWKELLPGALLWRVRQERQLREPGEIPHFAAFEPRRPMRYRAPSWSWACPDGEITYASQRVVVTNYEPLKAPQSRIAFKGVNLEVKDPYLFQAPRTASMTVHGQTVQATFEFSLPEPLEGDYRKRQLYSNDGDAIGFFYPDIIFEVQFIERITCLGVCDEVDASTDLPTEVKATELDDFENRLMGLALLPDPESSGEFKRVGLIRWLKKSVFQDVVALDIRIH</sequence>
<protein>
    <recommendedName>
        <fullName evidence="1">Heterokaryon incompatibility domain-containing protein</fullName>
    </recommendedName>
</protein>
<dbReference type="OrthoDB" id="5347061at2759"/>
<evidence type="ECO:0000313" key="2">
    <source>
        <dbReference type="EMBL" id="ROV90496.1"/>
    </source>
</evidence>
<comment type="caution">
    <text evidence="2">The sequence shown here is derived from an EMBL/GenBank/DDBJ whole genome shotgun (WGS) entry which is preliminary data.</text>
</comment>
<dbReference type="EMBL" id="LKEA01000062">
    <property type="protein sequence ID" value="ROV90496.1"/>
    <property type="molecule type" value="Genomic_DNA"/>
</dbReference>
<gene>
    <name evidence="2" type="ORF">VMCG_09832</name>
</gene>
<dbReference type="InterPro" id="IPR010730">
    <property type="entry name" value="HET"/>
</dbReference>
<dbReference type="STRING" id="356882.A0A423VHU7"/>
<feature type="domain" description="Heterokaryon incompatibility" evidence="1">
    <location>
        <begin position="187"/>
        <end position="355"/>
    </location>
</feature>